<evidence type="ECO:0000259" key="3">
    <source>
        <dbReference type="PROSITE" id="PS51719"/>
    </source>
</evidence>
<evidence type="ECO:0000313" key="5">
    <source>
        <dbReference type="Proteomes" id="UP000189580"/>
    </source>
</evidence>
<feature type="compositionally biased region" description="Polar residues" evidence="2">
    <location>
        <begin position="704"/>
        <end position="719"/>
    </location>
</feature>
<dbReference type="PANTHER" id="PTHR18884">
    <property type="entry name" value="SEPTIN"/>
    <property type="match status" value="1"/>
</dbReference>
<dbReference type="GeneID" id="30033202"/>
<evidence type="ECO:0000256" key="1">
    <source>
        <dbReference type="RuleBase" id="RU004560"/>
    </source>
</evidence>
<feature type="region of interest" description="Disordered" evidence="2">
    <location>
        <begin position="266"/>
        <end position="298"/>
    </location>
</feature>
<reference evidence="4 5" key="1">
    <citation type="submission" date="2016-02" db="EMBL/GenBank/DDBJ databases">
        <title>Complete genome sequence and transcriptome regulation of the pentose utilising yeast Sugiyamaella lignohabitans.</title>
        <authorList>
            <person name="Bellasio M."/>
            <person name="Peymann A."/>
            <person name="Valli M."/>
            <person name="Sipitzky M."/>
            <person name="Graf A."/>
            <person name="Sauer M."/>
            <person name="Marx H."/>
            <person name="Mattanovich D."/>
        </authorList>
    </citation>
    <scope>NUCLEOTIDE SEQUENCE [LARGE SCALE GENOMIC DNA]</scope>
    <source>
        <strain evidence="4 5">CBS 10342</strain>
    </source>
</reference>
<dbReference type="Gene3D" id="3.40.50.300">
    <property type="entry name" value="P-loop containing nucleotide triphosphate hydrolases"/>
    <property type="match status" value="1"/>
</dbReference>
<dbReference type="InterPro" id="IPR030379">
    <property type="entry name" value="G_SEPTIN_dom"/>
</dbReference>
<dbReference type="Pfam" id="PF00735">
    <property type="entry name" value="Septin"/>
    <property type="match status" value="1"/>
</dbReference>
<feature type="compositionally biased region" description="Low complexity" evidence="2">
    <location>
        <begin position="32"/>
        <end position="43"/>
    </location>
</feature>
<feature type="compositionally biased region" description="Polar residues" evidence="2">
    <location>
        <begin position="285"/>
        <end position="298"/>
    </location>
</feature>
<feature type="region of interest" description="Disordered" evidence="2">
    <location>
        <begin position="159"/>
        <end position="181"/>
    </location>
</feature>
<dbReference type="RefSeq" id="XP_018735599.1">
    <property type="nucleotide sequence ID" value="XM_018878280.1"/>
</dbReference>
<proteinExistence type="inferred from homology"/>
<evidence type="ECO:0000313" key="4">
    <source>
        <dbReference type="EMBL" id="ANB13122.1"/>
    </source>
</evidence>
<gene>
    <name evidence="4" type="ORF">AWJ20_1403</name>
</gene>
<keyword evidence="1" id="KW-0342">GTP-binding</keyword>
<dbReference type="AlphaFoldDB" id="A0A167DP17"/>
<dbReference type="InterPro" id="IPR027417">
    <property type="entry name" value="P-loop_NTPase"/>
</dbReference>
<evidence type="ECO:0000256" key="2">
    <source>
        <dbReference type="SAM" id="MobiDB-lite"/>
    </source>
</evidence>
<comment type="similarity">
    <text evidence="1">Belongs to the TRAFAC class TrmE-Era-EngA-EngB-Septin-like GTPase superfamily. Septin GTPase family.</text>
</comment>
<accession>A0A167DP17</accession>
<dbReference type="OrthoDB" id="4091651at2759"/>
<feature type="region of interest" description="Disordered" evidence="2">
    <location>
        <begin position="1"/>
        <end position="86"/>
    </location>
</feature>
<dbReference type="KEGG" id="slb:AWJ20_1403"/>
<keyword evidence="1" id="KW-0547">Nucleotide-binding</keyword>
<dbReference type="EMBL" id="CP014501">
    <property type="protein sequence ID" value="ANB13122.1"/>
    <property type="molecule type" value="Genomic_DNA"/>
</dbReference>
<feature type="domain" description="Septin-type G" evidence="3">
    <location>
        <begin position="204"/>
        <end position="610"/>
    </location>
</feature>
<dbReference type="Proteomes" id="UP000189580">
    <property type="component" value="Chromosome a"/>
</dbReference>
<keyword evidence="5" id="KW-1185">Reference proteome</keyword>
<protein>
    <recommendedName>
        <fullName evidence="3">Septin-type G domain-containing protein</fullName>
    </recommendedName>
</protein>
<feature type="region of interest" description="Disordered" evidence="2">
    <location>
        <begin position="692"/>
        <end position="747"/>
    </location>
</feature>
<dbReference type="GO" id="GO:0005525">
    <property type="term" value="F:GTP binding"/>
    <property type="evidence" value="ECO:0007669"/>
    <property type="project" value="UniProtKB-KW"/>
</dbReference>
<feature type="compositionally biased region" description="Basic and acidic residues" evidence="2">
    <location>
        <begin position="164"/>
        <end position="175"/>
    </location>
</feature>
<organism evidence="4 5">
    <name type="scientific">Sugiyamaella lignohabitans</name>
    <dbReference type="NCBI Taxonomy" id="796027"/>
    <lineage>
        <taxon>Eukaryota</taxon>
        <taxon>Fungi</taxon>
        <taxon>Dikarya</taxon>
        <taxon>Ascomycota</taxon>
        <taxon>Saccharomycotina</taxon>
        <taxon>Dipodascomycetes</taxon>
        <taxon>Dipodascales</taxon>
        <taxon>Trichomonascaceae</taxon>
        <taxon>Sugiyamaella</taxon>
    </lineage>
</organism>
<name>A0A167DP17_9ASCO</name>
<feature type="compositionally biased region" description="Low complexity" evidence="2">
    <location>
        <begin position="67"/>
        <end position="86"/>
    </location>
</feature>
<dbReference type="PROSITE" id="PS51719">
    <property type="entry name" value="G_SEPTIN"/>
    <property type="match status" value="1"/>
</dbReference>
<sequence>MSGPSRFFLSSKPPPGSPVQPQSTGIVDGVCLSDSSSGLYSPGSPNPNTPYLHRNAGAIPPDSTQLSSASTSDDESVSSWPLSRPPSLSQFEMDEMPAVTAAAADFVIPRGLNPDQSFEFAFNGPAGAGSAADSAPRVGGDRFTIDAFGDLIGVNASTSASSAHETHGSYQRHDSSSTSSTLPQLVMPRVALPGRKPFTTIGLSLGKLKVLVAGDSGIGKTELIKAILESSKHIVHVDEPTRYKHPREDESSAGTIGLEETINTLGASSANNGAGPLTASGGPISKSTSSANHTHSPSIVEISASTKPYSLYLIAHHEKKVSTRKPSQDDSSDSDVLFDLNDMRPQNARRPSLIHSLESTTSANGALSRNIGFVDTPGYGQYSDTTTCIQNVLSYLDGQFRETANTVNVSSPQVTNLLTSASSLTEFSHVDVCFYLILDRIKPVDINYISQLSRYAPVIPLISKSDQLQPDDIIDLKVSILKELKASNVSPFLFDTPIDDAIAYGDQLIRERKERRGSGSSIITSTADESKTDSAESVHPLLMPCTVSSNRNLDSEMLASVMMEPDYTIELVNSELKHLCRYIFSEHGSAWLRFITAKKFVEWISTVQVSNSLHSHKFLRQASSLNRPGYSENQYQQLVPYATNTDKGPTGLEILPEYFSSSPGSRAQLYNARWAMQLEQVSRTENVIAVRSRQMYRSRKQERNSTSANTNGNHDNTGGVSHRKSAGPTAAMLRPGPTSPTRPDGNISESIFNCDPLSLDKIISRALRCAVGAFTLLSSAGLVTWLYTAFATPAPVIAVEPKPATNILVATLNSLGGGWSVLV</sequence>
<feature type="region of interest" description="Disordered" evidence="2">
    <location>
        <begin position="319"/>
        <end position="342"/>
    </location>
</feature>
<dbReference type="SUPFAM" id="SSF52540">
    <property type="entry name" value="P-loop containing nucleoside triphosphate hydrolases"/>
    <property type="match status" value="1"/>
</dbReference>